<name>A0AA86J0V1_9BURK</name>
<evidence type="ECO:0000313" key="2">
    <source>
        <dbReference type="Proteomes" id="UP001329151"/>
    </source>
</evidence>
<gene>
    <name evidence="1" type="ORF">RGQ30_30000</name>
</gene>
<dbReference type="Proteomes" id="UP001329151">
    <property type="component" value="Chromosome"/>
</dbReference>
<accession>A0AA86J0V1</accession>
<dbReference type="RefSeq" id="WP_130557430.1">
    <property type="nucleotide sequence ID" value="NZ_AP028947.1"/>
</dbReference>
<protein>
    <submittedName>
        <fullName evidence="1">Histidine phosphatase family protein</fullName>
    </submittedName>
</protein>
<sequence>MGTIYLVRHGQASFDSADYDNLSALGQLQAAQLGAWFRARKIRLHGFFSGSMNRHLQTAQAFASTYGVHQEPVQHAGLNEYDHEAILQALIGQFDDSDVFEKQVMSNADPRKAFQQIFEKAIARWVSGEHDEDYPESWRSFKTRVMSGLGSVTARAMQLKQGTGSANVVVFTSGGPITAIVQNLLQLPDANAFLMNWMITNCSVSKLLFGQRGVSLASFNEQAHFEGEIAGVLADQAGGLEAFATKPNGLISYR</sequence>
<reference evidence="1 2" key="1">
    <citation type="submission" date="2023-10" db="EMBL/GenBank/DDBJ databases">
        <title>Complete Genome Sequence of Limnobacter thiooxidans CS-K2T, Isolated from freshwater lake sediments in Bavaria, Germany.</title>
        <authorList>
            <person name="Naruki M."/>
            <person name="Watanabe A."/>
            <person name="Warashina T."/>
            <person name="Morita T."/>
            <person name="Arakawa K."/>
        </authorList>
    </citation>
    <scope>NUCLEOTIDE SEQUENCE [LARGE SCALE GENOMIC DNA]</scope>
    <source>
        <strain evidence="1 2">CS-K2</strain>
    </source>
</reference>
<dbReference type="KEGG" id="lto:RGQ30_30000"/>
<dbReference type="InterPro" id="IPR029033">
    <property type="entry name" value="His_PPase_superfam"/>
</dbReference>
<dbReference type="InterPro" id="IPR050275">
    <property type="entry name" value="PGM_Phosphatase"/>
</dbReference>
<dbReference type="EMBL" id="AP028947">
    <property type="protein sequence ID" value="BET27499.1"/>
    <property type="molecule type" value="Genomic_DNA"/>
</dbReference>
<dbReference type="PANTHER" id="PTHR48100:SF1">
    <property type="entry name" value="HISTIDINE PHOSPHATASE FAMILY PROTEIN-RELATED"/>
    <property type="match status" value="1"/>
</dbReference>
<organism evidence="1 2">
    <name type="scientific">Limnobacter thiooxidans</name>
    <dbReference type="NCBI Taxonomy" id="131080"/>
    <lineage>
        <taxon>Bacteria</taxon>
        <taxon>Pseudomonadati</taxon>
        <taxon>Pseudomonadota</taxon>
        <taxon>Betaproteobacteria</taxon>
        <taxon>Burkholderiales</taxon>
        <taxon>Burkholderiaceae</taxon>
        <taxon>Limnobacter</taxon>
    </lineage>
</organism>
<dbReference type="GO" id="GO:0005737">
    <property type="term" value="C:cytoplasm"/>
    <property type="evidence" value="ECO:0007669"/>
    <property type="project" value="TreeGrafter"/>
</dbReference>
<dbReference type="SMART" id="SM00855">
    <property type="entry name" value="PGAM"/>
    <property type="match status" value="1"/>
</dbReference>
<dbReference type="Pfam" id="PF00300">
    <property type="entry name" value="His_Phos_1"/>
    <property type="match status" value="2"/>
</dbReference>
<dbReference type="AlphaFoldDB" id="A0AA86J0V1"/>
<dbReference type="Gene3D" id="3.40.50.1240">
    <property type="entry name" value="Phosphoglycerate mutase-like"/>
    <property type="match status" value="1"/>
</dbReference>
<dbReference type="InterPro" id="IPR013078">
    <property type="entry name" value="His_Pase_superF_clade-1"/>
</dbReference>
<evidence type="ECO:0000313" key="1">
    <source>
        <dbReference type="EMBL" id="BET27499.1"/>
    </source>
</evidence>
<dbReference type="SUPFAM" id="SSF53254">
    <property type="entry name" value="Phosphoglycerate mutase-like"/>
    <property type="match status" value="1"/>
</dbReference>
<dbReference type="GO" id="GO:0016791">
    <property type="term" value="F:phosphatase activity"/>
    <property type="evidence" value="ECO:0007669"/>
    <property type="project" value="TreeGrafter"/>
</dbReference>
<keyword evidence="2" id="KW-1185">Reference proteome</keyword>
<dbReference type="CDD" id="cd07067">
    <property type="entry name" value="HP_PGM_like"/>
    <property type="match status" value="1"/>
</dbReference>
<dbReference type="PANTHER" id="PTHR48100">
    <property type="entry name" value="BROAD-SPECIFICITY PHOSPHATASE YOR283W-RELATED"/>
    <property type="match status" value="1"/>
</dbReference>
<proteinExistence type="predicted"/>